<feature type="transmembrane region" description="Helical" evidence="6">
    <location>
        <begin position="88"/>
        <end position="108"/>
    </location>
</feature>
<comment type="similarity">
    <text evidence="2">Belongs to the MS4A family.</text>
</comment>
<dbReference type="Pfam" id="PF04103">
    <property type="entry name" value="CD20"/>
    <property type="match status" value="1"/>
</dbReference>
<evidence type="ECO:0000256" key="5">
    <source>
        <dbReference type="ARBA" id="ARBA00023136"/>
    </source>
</evidence>
<evidence type="ECO:0000256" key="1">
    <source>
        <dbReference type="ARBA" id="ARBA00004141"/>
    </source>
</evidence>
<evidence type="ECO:0000256" key="4">
    <source>
        <dbReference type="ARBA" id="ARBA00022989"/>
    </source>
</evidence>
<dbReference type="OMA" id="CREDYYE"/>
<feature type="transmembrane region" description="Helical" evidence="6">
    <location>
        <begin position="115"/>
        <end position="141"/>
    </location>
</feature>
<dbReference type="AlphaFoldDB" id="A0A3Q4GCV9"/>
<accession>A0A3Q4GCV9</accession>
<keyword evidence="4 6" id="KW-1133">Transmembrane helix</keyword>
<keyword evidence="8" id="KW-1185">Reference proteome</keyword>
<feature type="transmembrane region" description="Helical" evidence="6">
    <location>
        <begin position="188"/>
        <end position="211"/>
    </location>
</feature>
<dbReference type="Bgee" id="ENSNBRG00000005029">
    <property type="expression patterns" value="Expressed in mesonephros and 7 other cell types or tissues"/>
</dbReference>
<dbReference type="InterPro" id="IPR007237">
    <property type="entry name" value="CD20-like"/>
</dbReference>
<evidence type="ECO:0000313" key="7">
    <source>
        <dbReference type="Ensembl" id="ENSNBRP00000006406.1"/>
    </source>
</evidence>
<sequence>MSVTVSKADGVTVLTLTSDPQSPWPPLCQIFKNLCYSPVCCTVSQHLRGLNRASQTVLGTLQIMIGLLNIGFGLILHSTWTSPYIDYLGFPFWLGALFIMFGIVCVLSEKYPSPCLVILTVILNLAGVAFAITAIVLYGVYLGDVYYWRNYYYNYYNYYNCYSRYNGYNGYNDETLLFVSYQMLLRSISAVMITLSVLELCVVISSAVLGIKALRNKEKGQNKVDNGQHKVLIEVTALPVV</sequence>
<evidence type="ECO:0000256" key="3">
    <source>
        <dbReference type="ARBA" id="ARBA00022692"/>
    </source>
</evidence>
<evidence type="ECO:0000256" key="2">
    <source>
        <dbReference type="ARBA" id="ARBA00009565"/>
    </source>
</evidence>
<feature type="transmembrane region" description="Helical" evidence="6">
    <location>
        <begin position="57"/>
        <end position="76"/>
    </location>
</feature>
<dbReference type="PANTHER" id="PTHR23320:SF125">
    <property type="entry name" value="TRANSMEMBRANE PROTEIN 176L.1-RELATED"/>
    <property type="match status" value="1"/>
</dbReference>
<reference evidence="7" key="1">
    <citation type="submission" date="2025-08" db="UniProtKB">
        <authorList>
            <consortium name="Ensembl"/>
        </authorList>
    </citation>
    <scope>IDENTIFICATION</scope>
</reference>
<dbReference type="GO" id="GO:0016020">
    <property type="term" value="C:membrane"/>
    <property type="evidence" value="ECO:0007669"/>
    <property type="project" value="UniProtKB-SubCell"/>
</dbReference>
<name>A0A3Q4GCV9_NEOBR</name>
<dbReference type="PANTHER" id="PTHR23320">
    <property type="entry name" value="MEMBRANE-SPANNING 4-DOMAINS SUBFAMILY A MS4A -RELATED"/>
    <property type="match status" value="1"/>
</dbReference>
<evidence type="ECO:0000256" key="6">
    <source>
        <dbReference type="SAM" id="Phobius"/>
    </source>
</evidence>
<organism evidence="7 8">
    <name type="scientific">Neolamprologus brichardi</name>
    <name type="common">Fairy cichlid</name>
    <name type="synonym">Lamprologus brichardi</name>
    <dbReference type="NCBI Taxonomy" id="32507"/>
    <lineage>
        <taxon>Eukaryota</taxon>
        <taxon>Metazoa</taxon>
        <taxon>Chordata</taxon>
        <taxon>Craniata</taxon>
        <taxon>Vertebrata</taxon>
        <taxon>Euteleostomi</taxon>
        <taxon>Actinopterygii</taxon>
        <taxon>Neopterygii</taxon>
        <taxon>Teleostei</taxon>
        <taxon>Neoteleostei</taxon>
        <taxon>Acanthomorphata</taxon>
        <taxon>Ovalentaria</taxon>
        <taxon>Cichlomorphae</taxon>
        <taxon>Cichliformes</taxon>
        <taxon>Cichlidae</taxon>
        <taxon>African cichlids</taxon>
        <taxon>Pseudocrenilabrinae</taxon>
        <taxon>Lamprologini</taxon>
        <taxon>Neolamprologus</taxon>
    </lineage>
</organism>
<dbReference type="GeneTree" id="ENSGT00510000051675"/>
<comment type="subcellular location">
    <subcellularLocation>
        <location evidence="1">Membrane</location>
        <topology evidence="1">Multi-pass membrane protein</topology>
    </subcellularLocation>
</comment>
<proteinExistence type="inferred from homology"/>
<dbReference type="STRING" id="32507.ENSNBRP00000006406"/>
<keyword evidence="3 6" id="KW-0812">Transmembrane</keyword>
<dbReference type="Ensembl" id="ENSNBRT00000006599.1">
    <property type="protein sequence ID" value="ENSNBRP00000006406.1"/>
    <property type="gene ID" value="ENSNBRG00000005029.1"/>
</dbReference>
<evidence type="ECO:0000313" key="8">
    <source>
        <dbReference type="Proteomes" id="UP000261580"/>
    </source>
</evidence>
<dbReference type="Proteomes" id="UP000261580">
    <property type="component" value="Unassembled WGS sequence"/>
</dbReference>
<reference evidence="7" key="2">
    <citation type="submission" date="2025-09" db="UniProtKB">
        <authorList>
            <consortium name="Ensembl"/>
        </authorList>
    </citation>
    <scope>IDENTIFICATION</scope>
</reference>
<protein>
    <submittedName>
        <fullName evidence="7">Transmembrane protein 176B-like</fullName>
    </submittedName>
</protein>
<dbReference type="InterPro" id="IPR030417">
    <property type="entry name" value="MS4A"/>
</dbReference>
<keyword evidence="5 6" id="KW-0472">Membrane</keyword>